<sequence length="204" mass="23743">MTLGTTSFSLASWKSHQKTEMHNKQMQIYSDNCSQPPKVTSSSESSVYCTSQSLATTQETSLELQVSQDHQSLILIKRDVHQNKQQLTRYERDVTNVINAMTNLVSDQQKDMDALQLLVHDMRTQIEGLKKKVDFFRAKNRSKNAQEIRRPTSILSQSFPANYVLSMSPQNYERRYQNSQRVMKDKTRSSMSEMDMFEKRFRLA</sequence>
<dbReference type="KEGG" id="blac:94348436"/>
<reference evidence="1 2" key="1">
    <citation type="journal article" date="2021" name="Genome Biol.">
        <title>AFLAP: assembly-free linkage analysis pipeline using k-mers from genome sequencing data.</title>
        <authorList>
            <person name="Fletcher K."/>
            <person name="Zhang L."/>
            <person name="Gil J."/>
            <person name="Han R."/>
            <person name="Cavanaugh K."/>
            <person name="Michelmore R."/>
        </authorList>
    </citation>
    <scope>NUCLEOTIDE SEQUENCE [LARGE SCALE GENOMIC DNA]</scope>
    <source>
        <strain evidence="1 2">SF5</strain>
    </source>
</reference>
<dbReference type="AlphaFoldDB" id="A0A976FQP0"/>
<dbReference type="RefSeq" id="XP_067820575.1">
    <property type="nucleotide sequence ID" value="XM_067962765.1"/>
</dbReference>
<dbReference type="OrthoDB" id="126403at2759"/>
<protein>
    <submittedName>
        <fullName evidence="1">Uncharacterized protein</fullName>
    </submittedName>
</protein>
<comment type="caution">
    <text evidence="1">The sequence shown here is derived from an EMBL/GenBank/DDBJ whole genome shotgun (WGS) entry which is preliminary data.</text>
</comment>
<accession>A0A976FQP0</accession>
<dbReference type="Proteomes" id="UP000294530">
    <property type="component" value="Unassembled WGS sequence"/>
</dbReference>
<proteinExistence type="predicted"/>
<evidence type="ECO:0000313" key="1">
    <source>
        <dbReference type="EMBL" id="TDH71076.1"/>
    </source>
</evidence>
<evidence type="ECO:0000313" key="2">
    <source>
        <dbReference type="Proteomes" id="UP000294530"/>
    </source>
</evidence>
<gene>
    <name evidence="1" type="ORF">CCR75_004679</name>
</gene>
<dbReference type="EMBL" id="SHOA02000004">
    <property type="protein sequence ID" value="TDH71076.1"/>
    <property type="molecule type" value="Genomic_DNA"/>
</dbReference>
<keyword evidence="2" id="KW-1185">Reference proteome</keyword>
<dbReference type="GeneID" id="94348436"/>
<organism evidence="1 2">
    <name type="scientific">Bremia lactucae</name>
    <name type="common">Lettuce downy mildew</name>
    <dbReference type="NCBI Taxonomy" id="4779"/>
    <lineage>
        <taxon>Eukaryota</taxon>
        <taxon>Sar</taxon>
        <taxon>Stramenopiles</taxon>
        <taxon>Oomycota</taxon>
        <taxon>Peronosporomycetes</taxon>
        <taxon>Peronosporales</taxon>
        <taxon>Peronosporaceae</taxon>
        <taxon>Bremia</taxon>
    </lineage>
</organism>
<name>A0A976FQP0_BRELC</name>